<gene>
    <name evidence="8" type="ORF">CLOHYLEM_06647</name>
</gene>
<dbReference type="InterPro" id="IPR027379">
    <property type="entry name" value="CLS_N"/>
</dbReference>
<evidence type="ECO:0000256" key="1">
    <source>
        <dbReference type="ARBA" id="ARBA00004651"/>
    </source>
</evidence>
<organism evidence="8 9">
    <name type="scientific">[Clostridium] hylemonae DSM 15053</name>
    <dbReference type="NCBI Taxonomy" id="553973"/>
    <lineage>
        <taxon>Bacteria</taxon>
        <taxon>Bacillati</taxon>
        <taxon>Bacillota</taxon>
        <taxon>Clostridia</taxon>
        <taxon>Lachnospirales</taxon>
        <taxon>Lachnospiraceae</taxon>
    </lineage>
</organism>
<dbReference type="OrthoDB" id="3243324at2"/>
<dbReference type="Proteomes" id="UP000004893">
    <property type="component" value="Unassembled WGS sequence"/>
</dbReference>
<evidence type="ECO:0000256" key="2">
    <source>
        <dbReference type="ARBA" id="ARBA00022475"/>
    </source>
</evidence>
<protein>
    <recommendedName>
        <fullName evidence="7">Cardiolipin synthase N-terminal domain-containing protein</fullName>
    </recommendedName>
</protein>
<reference evidence="8" key="1">
    <citation type="submission" date="2009-02" db="EMBL/GenBank/DDBJ databases">
        <authorList>
            <person name="Fulton L."/>
            <person name="Clifton S."/>
            <person name="Fulton B."/>
            <person name="Xu J."/>
            <person name="Minx P."/>
            <person name="Pepin K.H."/>
            <person name="Johnson M."/>
            <person name="Bhonagiri V."/>
            <person name="Nash W.E."/>
            <person name="Mardis E.R."/>
            <person name="Wilson R.K."/>
        </authorList>
    </citation>
    <scope>NUCLEOTIDE SEQUENCE [LARGE SCALE GENOMIC DNA]</scope>
    <source>
        <strain evidence="8">DSM 15053</strain>
    </source>
</reference>
<proteinExistence type="predicted"/>
<feature type="transmembrane region" description="Helical" evidence="6">
    <location>
        <begin position="45"/>
        <end position="64"/>
    </location>
</feature>
<dbReference type="EMBL" id="ABYI02000028">
    <property type="protein sequence ID" value="EEG73361.1"/>
    <property type="molecule type" value="Genomic_DNA"/>
</dbReference>
<comment type="subcellular location">
    <subcellularLocation>
        <location evidence="1">Cell membrane</location>
        <topology evidence="1">Multi-pass membrane protein</topology>
    </subcellularLocation>
</comment>
<evidence type="ECO:0000256" key="3">
    <source>
        <dbReference type="ARBA" id="ARBA00022692"/>
    </source>
</evidence>
<dbReference type="Pfam" id="PF13396">
    <property type="entry name" value="PLDc_N"/>
    <property type="match status" value="1"/>
</dbReference>
<dbReference type="eggNOG" id="ENOG5032YAF">
    <property type="taxonomic scope" value="Bacteria"/>
</dbReference>
<feature type="domain" description="Cardiolipin synthase N-terminal" evidence="7">
    <location>
        <begin position="24"/>
        <end position="66"/>
    </location>
</feature>
<name>C0C3I5_9FIRM</name>
<evidence type="ECO:0000259" key="7">
    <source>
        <dbReference type="Pfam" id="PF13396"/>
    </source>
</evidence>
<dbReference type="RefSeq" id="WP_006444006.1">
    <property type="nucleotide sequence ID" value="NZ_CP036524.1"/>
</dbReference>
<evidence type="ECO:0000313" key="9">
    <source>
        <dbReference type="Proteomes" id="UP000004893"/>
    </source>
</evidence>
<sequence>MNAFDVLREYLPVLLPLILIELGLALTALIHVLRHRHYKFGNRALWVIVVLFVQIIGPVAYFVFGREES</sequence>
<dbReference type="AlphaFoldDB" id="C0C3I5"/>
<dbReference type="STRING" id="553973.CLOHYLEM_06647"/>
<evidence type="ECO:0000256" key="4">
    <source>
        <dbReference type="ARBA" id="ARBA00022989"/>
    </source>
</evidence>
<accession>C0C3I5</accession>
<reference evidence="8" key="2">
    <citation type="submission" date="2013-06" db="EMBL/GenBank/DDBJ databases">
        <title>Draft genome sequence of Clostridium hylemonae (DSM 15053).</title>
        <authorList>
            <person name="Sudarsanam P."/>
            <person name="Ley R."/>
            <person name="Guruge J."/>
            <person name="Turnbaugh P.J."/>
            <person name="Mahowald M."/>
            <person name="Liep D."/>
            <person name="Gordon J."/>
        </authorList>
    </citation>
    <scope>NUCLEOTIDE SEQUENCE</scope>
    <source>
        <strain evidence="8">DSM 15053</strain>
    </source>
</reference>
<comment type="caution">
    <text evidence="8">The sequence shown here is derived from an EMBL/GenBank/DDBJ whole genome shotgun (WGS) entry which is preliminary data.</text>
</comment>
<dbReference type="GO" id="GO:0005886">
    <property type="term" value="C:plasma membrane"/>
    <property type="evidence" value="ECO:0007669"/>
    <property type="project" value="UniProtKB-SubCell"/>
</dbReference>
<keyword evidence="4 6" id="KW-1133">Transmembrane helix</keyword>
<evidence type="ECO:0000313" key="8">
    <source>
        <dbReference type="EMBL" id="EEG73361.1"/>
    </source>
</evidence>
<feature type="transmembrane region" description="Helical" evidence="6">
    <location>
        <begin position="13"/>
        <end position="33"/>
    </location>
</feature>
<keyword evidence="3 6" id="KW-0812">Transmembrane</keyword>
<dbReference type="HOGENOM" id="CLU_176001_3_0_9"/>
<evidence type="ECO:0000256" key="6">
    <source>
        <dbReference type="SAM" id="Phobius"/>
    </source>
</evidence>
<keyword evidence="5 6" id="KW-0472">Membrane</keyword>
<evidence type="ECO:0000256" key="5">
    <source>
        <dbReference type="ARBA" id="ARBA00023136"/>
    </source>
</evidence>
<keyword evidence="9" id="KW-1185">Reference proteome</keyword>
<keyword evidence="2" id="KW-1003">Cell membrane</keyword>